<dbReference type="GO" id="GO:0008237">
    <property type="term" value="F:metallopeptidase activity"/>
    <property type="evidence" value="ECO:0007669"/>
    <property type="project" value="UniProtKB-KW"/>
</dbReference>
<dbReference type="PANTHER" id="PTHR35797:SF1">
    <property type="entry name" value="PROTEASE"/>
    <property type="match status" value="1"/>
</dbReference>
<feature type="transmembrane region" description="Helical" evidence="1">
    <location>
        <begin position="170"/>
        <end position="186"/>
    </location>
</feature>
<sequence length="296" mass="32853">MERGKTRRRGTRLESAARAVSPWGFPALYLGWAYLWWLPVVASGESVWSVPNVVLFLVGGASPLLAGLLLLWMRQGRRGYRDLRRRLLERARIGLRWWLIALLFYPLFTLAMAAVAVAAGITSTPLEFATADRLLDPVAVVGLLAVALAFPAVEEIGLRGYWFDQLQARWSALTASLVLGTAWAAWHAPLVFVADYFAAATFQPALWWWLPSIVLTAILGTWVYNNTRRSVLAVIALHFSGNLTGELMGFSPELYPIVHLGTALVAVVLVVGWGPRSLRGRDVPRPLPEWALERTN</sequence>
<feature type="transmembrane region" description="Helical" evidence="1">
    <location>
        <begin position="206"/>
        <end position="224"/>
    </location>
</feature>
<organism evidence="3 4">
    <name type="scientific">Natrarchaeobius chitinivorans</name>
    <dbReference type="NCBI Taxonomy" id="1679083"/>
    <lineage>
        <taxon>Archaea</taxon>
        <taxon>Methanobacteriati</taxon>
        <taxon>Methanobacteriota</taxon>
        <taxon>Stenosarchaea group</taxon>
        <taxon>Halobacteria</taxon>
        <taxon>Halobacteriales</taxon>
        <taxon>Natrialbaceae</taxon>
        <taxon>Natrarchaeobius</taxon>
    </lineage>
</organism>
<keyword evidence="3" id="KW-0378">Hydrolase</keyword>
<dbReference type="GO" id="GO:0006508">
    <property type="term" value="P:proteolysis"/>
    <property type="evidence" value="ECO:0007669"/>
    <property type="project" value="UniProtKB-KW"/>
</dbReference>
<keyword evidence="3" id="KW-0645">Protease</keyword>
<evidence type="ECO:0000259" key="2">
    <source>
        <dbReference type="Pfam" id="PF02517"/>
    </source>
</evidence>
<name>A0A3N6LUT1_NATCH</name>
<keyword evidence="4" id="KW-1185">Reference proteome</keyword>
<evidence type="ECO:0000256" key="1">
    <source>
        <dbReference type="SAM" id="Phobius"/>
    </source>
</evidence>
<reference evidence="3 4" key="1">
    <citation type="submission" date="2018-10" db="EMBL/GenBank/DDBJ databases">
        <title>Natrarchaeobius chitinivorans gen. nov., sp. nov., and Natrarchaeobius haloalkaliphilus sp. nov., alkaliphilic, chitin-utilizing haloarchaea from hypersaline alkaline lakes.</title>
        <authorList>
            <person name="Sorokin D.Y."/>
            <person name="Elcheninov A.G."/>
            <person name="Kostrikina N.A."/>
            <person name="Bale N.J."/>
            <person name="Sinninghe Damste J.S."/>
            <person name="Khijniak T.V."/>
            <person name="Kublanov I.V."/>
            <person name="Toshchakov S.V."/>
        </authorList>
    </citation>
    <scope>NUCLEOTIDE SEQUENCE [LARGE SCALE GENOMIC DNA]</scope>
    <source>
        <strain evidence="3 4">AArcht4T</strain>
    </source>
</reference>
<keyword evidence="1" id="KW-0812">Transmembrane</keyword>
<dbReference type="RefSeq" id="WP_124196104.1">
    <property type="nucleotide sequence ID" value="NZ_REGA01000011.1"/>
</dbReference>
<accession>A0A3N6LUT1</accession>
<feature type="transmembrane region" description="Helical" evidence="1">
    <location>
        <begin position="257"/>
        <end position="275"/>
    </location>
</feature>
<dbReference type="OrthoDB" id="28575at2157"/>
<gene>
    <name evidence="3" type="ORF">EA473_13370</name>
</gene>
<dbReference type="GO" id="GO:0080120">
    <property type="term" value="P:CAAX-box protein maturation"/>
    <property type="evidence" value="ECO:0007669"/>
    <property type="project" value="UniProtKB-ARBA"/>
</dbReference>
<dbReference type="AlphaFoldDB" id="A0A3N6LUT1"/>
<feature type="transmembrane region" description="Helical" evidence="1">
    <location>
        <begin position="138"/>
        <end position="158"/>
    </location>
</feature>
<comment type="caution">
    <text evidence="3">The sequence shown here is derived from an EMBL/GenBank/DDBJ whole genome shotgun (WGS) entry which is preliminary data.</text>
</comment>
<feature type="transmembrane region" description="Helical" evidence="1">
    <location>
        <begin position="50"/>
        <end position="72"/>
    </location>
</feature>
<feature type="domain" description="CAAX prenyl protease 2/Lysostaphin resistance protein A-like" evidence="2">
    <location>
        <begin position="139"/>
        <end position="243"/>
    </location>
</feature>
<keyword evidence="1" id="KW-0472">Membrane</keyword>
<dbReference type="Proteomes" id="UP000282323">
    <property type="component" value="Unassembled WGS sequence"/>
</dbReference>
<dbReference type="GO" id="GO:0004175">
    <property type="term" value="F:endopeptidase activity"/>
    <property type="evidence" value="ECO:0007669"/>
    <property type="project" value="UniProtKB-ARBA"/>
</dbReference>
<evidence type="ECO:0000313" key="3">
    <source>
        <dbReference type="EMBL" id="RQG94053.1"/>
    </source>
</evidence>
<feature type="transmembrane region" description="Helical" evidence="1">
    <location>
        <begin position="93"/>
        <end position="118"/>
    </location>
</feature>
<keyword evidence="1" id="KW-1133">Transmembrane helix</keyword>
<dbReference type="EMBL" id="REGA01000011">
    <property type="protein sequence ID" value="RQG94053.1"/>
    <property type="molecule type" value="Genomic_DNA"/>
</dbReference>
<dbReference type="PANTHER" id="PTHR35797">
    <property type="entry name" value="PROTEASE-RELATED"/>
    <property type="match status" value="1"/>
</dbReference>
<dbReference type="Pfam" id="PF02517">
    <property type="entry name" value="Rce1-like"/>
    <property type="match status" value="1"/>
</dbReference>
<proteinExistence type="predicted"/>
<dbReference type="InterPro" id="IPR003675">
    <property type="entry name" value="Rce1/LyrA-like_dom"/>
</dbReference>
<evidence type="ECO:0000313" key="4">
    <source>
        <dbReference type="Proteomes" id="UP000282323"/>
    </source>
</evidence>
<feature type="transmembrane region" description="Helical" evidence="1">
    <location>
        <begin position="231"/>
        <end position="251"/>
    </location>
</feature>
<dbReference type="InterPro" id="IPR042150">
    <property type="entry name" value="MmRce1-like"/>
</dbReference>
<feature type="transmembrane region" description="Helical" evidence="1">
    <location>
        <begin position="20"/>
        <end position="38"/>
    </location>
</feature>
<keyword evidence="3" id="KW-0482">Metalloprotease</keyword>
<protein>
    <submittedName>
        <fullName evidence="3">CPBP family intramembrane metalloprotease</fullName>
    </submittedName>
</protein>